<organism evidence="14 15">
    <name type="scientific">Ilex paraguariensis</name>
    <name type="common">yerba mate</name>
    <dbReference type="NCBI Taxonomy" id="185542"/>
    <lineage>
        <taxon>Eukaryota</taxon>
        <taxon>Viridiplantae</taxon>
        <taxon>Streptophyta</taxon>
        <taxon>Embryophyta</taxon>
        <taxon>Tracheophyta</taxon>
        <taxon>Spermatophyta</taxon>
        <taxon>Magnoliopsida</taxon>
        <taxon>eudicotyledons</taxon>
        <taxon>Gunneridae</taxon>
        <taxon>Pentapetalae</taxon>
        <taxon>asterids</taxon>
        <taxon>campanulids</taxon>
        <taxon>Aquifoliales</taxon>
        <taxon>Aquifoliaceae</taxon>
        <taxon>Ilex</taxon>
    </lineage>
</organism>
<evidence type="ECO:0000256" key="6">
    <source>
        <dbReference type="ARBA" id="ARBA00023136"/>
    </source>
</evidence>
<feature type="chain" id="PRO_5044876024" description="Thioredoxin domain-containing protein" evidence="12">
    <location>
        <begin position="21"/>
        <end position="432"/>
    </location>
</feature>
<name>A0ABC8R518_9AQUA</name>
<evidence type="ECO:0000313" key="14">
    <source>
        <dbReference type="EMBL" id="CAK9137142.1"/>
    </source>
</evidence>
<feature type="signal peptide" evidence="12">
    <location>
        <begin position="1"/>
        <end position="20"/>
    </location>
</feature>
<evidence type="ECO:0000256" key="11">
    <source>
        <dbReference type="SAM" id="Phobius"/>
    </source>
</evidence>
<evidence type="ECO:0000256" key="8">
    <source>
        <dbReference type="ARBA" id="ARBA00023284"/>
    </source>
</evidence>
<keyword evidence="4 12" id="KW-0732">Signal</keyword>
<dbReference type="Pfam" id="PF00085">
    <property type="entry name" value="Thioredoxin"/>
    <property type="match status" value="1"/>
</dbReference>
<evidence type="ECO:0000256" key="12">
    <source>
        <dbReference type="SAM" id="SignalP"/>
    </source>
</evidence>
<dbReference type="GO" id="GO:0016020">
    <property type="term" value="C:membrane"/>
    <property type="evidence" value="ECO:0007669"/>
    <property type="project" value="UniProtKB-SubCell"/>
</dbReference>
<dbReference type="AlphaFoldDB" id="A0ABC8R518"/>
<dbReference type="InterPro" id="IPR017937">
    <property type="entry name" value="Thioredoxin_CS"/>
</dbReference>
<keyword evidence="3 11" id="KW-0812">Transmembrane</keyword>
<comment type="subcellular location">
    <subcellularLocation>
        <location evidence="1">Membrane</location>
        <topology evidence="1">Single-pass membrane protein</topology>
    </subcellularLocation>
</comment>
<evidence type="ECO:0000256" key="1">
    <source>
        <dbReference type="ARBA" id="ARBA00004167"/>
    </source>
</evidence>
<feature type="region of interest" description="Disordered" evidence="10">
    <location>
        <begin position="405"/>
        <end position="432"/>
    </location>
</feature>
<comment type="caution">
    <text evidence="14">The sequence shown here is derived from an EMBL/GenBank/DDBJ whole genome shotgun (WGS) entry which is preliminary data.</text>
</comment>
<dbReference type="InterPro" id="IPR013766">
    <property type="entry name" value="Thioredoxin_domain"/>
</dbReference>
<evidence type="ECO:0000256" key="3">
    <source>
        <dbReference type="ARBA" id="ARBA00022692"/>
    </source>
</evidence>
<feature type="domain" description="Thioredoxin" evidence="13">
    <location>
        <begin position="14"/>
        <end position="137"/>
    </location>
</feature>
<keyword evidence="15" id="KW-1185">Reference proteome</keyword>
<evidence type="ECO:0000256" key="7">
    <source>
        <dbReference type="ARBA" id="ARBA00023157"/>
    </source>
</evidence>
<dbReference type="CDD" id="cd02961">
    <property type="entry name" value="PDI_a_family"/>
    <property type="match status" value="1"/>
</dbReference>
<reference evidence="14 15" key="1">
    <citation type="submission" date="2024-02" db="EMBL/GenBank/DDBJ databases">
        <authorList>
            <person name="Vignale AGUSTIN F."/>
            <person name="Sosa J E."/>
            <person name="Modenutti C."/>
        </authorList>
    </citation>
    <scope>NUCLEOTIDE SEQUENCE [LARGE SCALE GENOMIC DNA]</scope>
</reference>
<dbReference type="PROSITE" id="PS00194">
    <property type="entry name" value="THIOREDOXIN_1"/>
    <property type="match status" value="1"/>
</dbReference>
<evidence type="ECO:0000313" key="15">
    <source>
        <dbReference type="Proteomes" id="UP001642360"/>
    </source>
</evidence>
<protein>
    <recommendedName>
        <fullName evidence="13">Thioredoxin domain-containing protein</fullName>
    </recommendedName>
</protein>
<dbReference type="EMBL" id="CAUOFW020000803">
    <property type="protein sequence ID" value="CAK9137142.1"/>
    <property type="molecule type" value="Genomic_DNA"/>
</dbReference>
<dbReference type="Pfam" id="PF13848">
    <property type="entry name" value="Thioredoxin_6"/>
    <property type="match status" value="1"/>
</dbReference>
<evidence type="ECO:0000256" key="5">
    <source>
        <dbReference type="ARBA" id="ARBA00022989"/>
    </source>
</evidence>
<sequence length="432" mass="49009">MLRQLLLIAFFLLWSSSSIASSNKQFKVDGTVLELDESNFDSAIASFDYIFVDFYAPWCGHCKRLAPELDKAAPVLAGLKQPIVIAKVNADKYTRLASKYDIDGFPTLKIFMHGVPMDYYGPRKADLLVRFLRKFVALDVAILNSDSAIREFVEAAGTHFPIFVGFGLKESMISNLAIKYKKKAWFAVAKDFSEDIMALYDFDKVPALVVLHPSYNEQYIFYGPFEDKFLEDFIKQSLFPLVLPINQDTLKLLKDDDRKIVLTIMEDEADEKSRELSKLLKAAASANRDLVFGYVGIKQWEDFIESFGVTKKTKLPKMIVWDGDEEYFSVIGSESIDELDKGSQITKFLERYREGSVIQKRISGPSLIGYINSLIGIRAIYIIVFVVAVMMLIQTITKEEPLRVGTRAEADHASRSTSQESREHHQSGDKED</sequence>
<keyword evidence="7" id="KW-1015">Disulfide bond</keyword>
<keyword evidence="5 11" id="KW-1133">Transmembrane helix</keyword>
<keyword evidence="6 11" id="KW-0472">Membrane</keyword>
<dbReference type="PANTHER" id="PTHR18929">
    <property type="entry name" value="PROTEIN DISULFIDE ISOMERASE"/>
    <property type="match status" value="1"/>
</dbReference>
<dbReference type="InterPro" id="IPR036249">
    <property type="entry name" value="Thioredoxin-like_sf"/>
</dbReference>
<dbReference type="PROSITE" id="PS51352">
    <property type="entry name" value="THIOREDOXIN_2"/>
    <property type="match status" value="1"/>
</dbReference>
<dbReference type="PANTHER" id="PTHR18929:SF218">
    <property type="entry name" value="PROTEIN DISULFIDE-ISOMERASE 5-2"/>
    <property type="match status" value="1"/>
</dbReference>
<keyword evidence="8" id="KW-0676">Redox-active center</keyword>
<keyword evidence="9" id="KW-0175">Coiled coil</keyword>
<gene>
    <name evidence="14" type="ORF">ILEXP_LOCUS4160</name>
</gene>
<evidence type="ECO:0000256" key="9">
    <source>
        <dbReference type="SAM" id="Coils"/>
    </source>
</evidence>
<evidence type="ECO:0000256" key="10">
    <source>
        <dbReference type="SAM" id="MobiDB-lite"/>
    </source>
</evidence>
<proteinExistence type="inferred from homology"/>
<dbReference type="Gene3D" id="3.40.30.10">
    <property type="entry name" value="Glutaredoxin"/>
    <property type="match status" value="2"/>
</dbReference>
<dbReference type="FunFam" id="3.40.30.10:FF:000193">
    <property type="entry name" value="Protein disulfide isomerase-like 5-2"/>
    <property type="match status" value="1"/>
</dbReference>
<feature type="transmembrane region" description="Helical" evidence="11">
    <location>
        <begin position="367"/>
        <end position="393"/>
    </location>
</feature>
<dbReference type="Proteomes" id="UP001642360">
    <property type="component" value="Unassembled WGS sequence"/>
</dbReference>
<comment type="similarity">
    <text evidence="2">Belongs to the protein disulfide isomerase family.</text>
</comment>
<dbReference type="PRINTS" id="PR00421">
    <property type="entry name" value="THIOREDOXIN"/>
</dbReference>
<evidence type="ECO:0000256" key="2">
    <source>
        <dbReference type="ARBA" id="ARBA00006347"/>
    </source>
</evidence>
<evidence type="ECO:0000259" key="13">
    <source>
        <dbReference type="PROSITE" id="PS51352"/>
    </source>
</evidence>
<feature type="coiled-coil region" evidence="9">
    <location>
        <begin position="262"/>
        <end position="289"/>
    </location>
</feature>
<evidence type="ECO:0000256" key="4">
    <source>
        <dbReference type="ARBA" id="ARBA00022729"/>
    </source>
</evidence>
<dbReference type="FunFam" id="3.40.30.10:FF:000107">
    <property type="entry name" value="Protein disulfide-isomerase 5-2"/>
    <property type="match status" value="1"/>
</dbReference>
<dbReference type="SUPFAM" id="SSF52833">
    <property type="entry name" value="Thioredoxin-like"/>
    <property type="match status" value="2"/>
</dbReference>
<accession>A0ABC8R518</accession>